<proteinExistence type="predicted"/>
<dbReference type="AlphaFoldDB" id="A0A1L3FFF0"/>
<dbReference type="InterPro" id="IPR050570">
    <property type="entry name" value="Cell_wall_metabolism_enzyme"/>
</dbReference>
<evidence type="ECO:0000313" key="4">
    <source>
        <dbReference type="Proteomes" id="UP000181962"/>
    </source>
</evidence>
<accession>A0A1L3FFF0</accession>
<dbReference type="Gene3D" id="2.70.70.10">
    <property type="entry name" value="Glucose Permease (Domain IIA)"/>
    <property type="match status" value="1"/>
</dbReference>
<feature type="chain" id="PRO_5013063556" description="M23ase beta-sheet core domain-containing protein" evidence="1">
    <location>
        <begin position="27"/>
        <end position="583"/>
    </location>
</feature>
<dbReference type="PANTHER" id="PTHR21666">
    <property type="entry name" value="PEPTIDASE-RELATED"/>
    <property type="match status" value="1"/>
</dbReference>
<dbReference type="PANTHER" id="PTHR21666:SF270">
    <property type="entry name" value="MUREIN HYDROLASE ACTIVATOR ENVC"/>
    <property type="match status" value="1"/>
</dbReference>
<evidence type="ECO:0000259" key="2">
    <source>
        <dbReference type="Pfam" id="PF01551"/>
    </source>
</evidence>
<protein>
    <recommendedName>
        <fullName evidence="2">M23ase beta-sheet core domain-containing protein</fullName>
    </recommendedName>
</protein>
<sequence length="583" mass="63720">MRFSFSCLLPLAAVLFACGSFPDAVAQSVVRPLDGRPNAVSPYNQINRAPATTLDFQQAGQPVSRSTAIPILLPKEALNGDEFVPGEDRSIVIDPDGGSWYRYVDSKPAYTLTIEGDDRLLVSARGCVSKDDRYAYLGSAYKAGSSVADQEEGPNKEVLFVEDCIPYRLNVECATDASYGQCIDAKKIIGDAFRTSLVRVRSLRLPDAHLQGSLAAPDGRPVLQAYPRPAGSEPEFKYMPPGLHHVHQYLAPADCNQVAKAADFTVDRRTPYSRLIFGGPDLMLRFPLILAADRQAYPNSQIFGPGGTFFVTEGGDGRGDDYFKKKCHKAPKTDGTLGEMGPDNYGNPRNFTMPWADTFCEWRGNEFTQPFCAPDGKPAMKGPHYGTDIRAWSQSMSDHVEVVSVSDGVVVEVDSQKRGGGLPPYQGFVVKVRSKHLIFVYRHMNPDLSPFRAGAPDRLKLGDSVKAGQLIGVMGDFMGGPGGTTKHMHFEIEAPVPKAVLLGPPCIHHDAKTNTDVRVCMAREKAPPFASLIVAYLRERYGRQVDLGKLDKETGLPLLPELPDHEVLPAKKQKPALISSNIQ</sequence>
<evidence type="ECO:0000313" key="3">
    <source>
        <dbReference type="EMBL" id="APG12023.1"/>
    </source>
</evidence>
<dbReference type="Pfam" id="PF01551">
    <property type="entry name" value="Peptidase_M23"/>
    <property type="match status" value="1"/>
</dbReference>
<organism evidence="3 4">
    <name type="scientific">Bradyrhizobium japonicum</name>
    <dbReference type="NCBI Taxonomy" id="375"/>
    <lineage>
        <taxon>Bacteria</taxon>
        <taxon>Pseudomonadati</taxon>
        <taxon>Pseudomonadota</taxon>
        <taxon>Alphaproteobacteria</taxon>
        <taxon>Hyphomicrobiales</taxon>
        <taxon>Nitrobacteraceae</taxon>
        <taxon>Bradyrhizobium</taxon>
    </lineage>
</organism>
<dbReference type="OrthoDB" id="7172069at2"/>
<gene>
    <name evidence="3" type="ORF">BKD09_27170</name>
</gene>
<evidence type="ECO:0000256" key="1">
    <source>
        <dbReference type="SAM" id="SignalP"/>
    </source>
</evidence>
<keyword evidence="1" id="KW-0732">Signal</keyword>
<dbReference type="PROSITE" id="PS51257">
    <property type="entry name" value="PROKAR_LIPOPROTEIN"/>
    <property type="match status" value="1"/>
</dbReference>
<dbReference type="RefSeq" id="WP_155795216.1">
    <property type="nucleotide sequence ID" value="NZ_CP017637.1"/>
</dbReference>
<reference evidence="3 4" key="1">
    <citation type="submission" date="2016-11" db="EMBL/GenBank/DDBJ databases">
        <title>Complete Genome Sequence of Bradyrhizobium sp. strain J5, an isolated from soybean nodule in Hokkaido.</title>
        <authorList>
            <person name="Kanehara K."/>
        </authorList>
    </citation>
    <scope>NUCLEOTIDE SEQUENCE [LARGE SCALE GENOMIC DNA]</scope>
    <source>
        <strain evidence="3 4">J5</strain>
    </source>
</reference>
<dbReference type="SUPFAM" id="SSF51261">
    <property type="entry name" value="Duplicated hybrid motif"/>
    <property type="match status" value="1"/>
</dbReference>
<feature type="domain" description="M23ase beta-sheet core" evidence="2">
    <location>
        <begin position="383"/>
        <end position="493"/>
    </location>
</feature>
<dbReference type="InterPro" id="IPR011055">
    <property type="entry name" value="Dup_hybrid_motif"/>
</dbReference>
<dbReference type="InterPro" id="IPR016047">
    <property type="entry name" value="M23ase_b-sheet_dom"/>
</dbReference>
<feature type="signal peptide" evidence="1">
    <location>
        <begin position="1"/>
        <end position="26"/>
    </location>
</feature>
<name>A0A1L3FFF0_BRAJP</name>
<dbReference type="GO" id="GO:0004222">
    <property type="term" value="F:metalloendopeptidase activity"/>
    <property type="evidence" value="ECO:0007669"/>
    <property type="project" value="TreeGrafter"/>
</dbReference>
<dbReference type="EMBL" id="CP017637">
    <property type="protein sequence ID" value="APG12023.1"/>
    <property type="molecule type" value="Genomic_DNA"/>
</dbReference>
<dbReference type="Proteomes" id="UP000181962">
    <property type="component" value="Chromosome"/>
</dbReference>
<dbReference type="CDD" id="cd12797">
    <property type="entry name" value="M23_peptidase"/>
    <property type="match status" value="1"/>
</dbReference>